<dbReference type="EMBL" id="LAZR01060586">
    <property type="protein sequence ID" value="KKK65373.1"/>
    <property type="molecule type" value="Genomic_DNA"/>
</dbReference>
<protein>
    <submittedName>
        <fullName evidence="1">Uncharacterized protein</fullName>
    </submittedName>
</protein>
<gene>
    <name evidence="1" type="ORF">LCGC14_2974760</name>
</gene>
<accession>A0A0F8X9A9</accession>
<proteinExistence type="predicted"/>
<comment type="caution">
    <text evidence="1">The sequence shown here is derived from an EMBL/GenBank/DDBJ whole genome shotgun (WGS) entry which is preliminary data.</text>
</comment>
<evidence type="ECO:0000313" key="1">
    <source>
        <dbReference type="EMBL" id="KKK65373.1"/>
    </source>
</evidence>
<name>A0A0F8X9A9_9ZZZZ</name>
<organism evidence="1">
    <name type="scientific">marine sediment metagenome</name>
    <dbReference type="NCBI Taxonomy" id="412755"/>
    <lineage>
        <taxon>unclassified sequences</taxon>
        <taxon>metagenomes</taxon>
        <taxon>ecological metagenomes</taxon>
    </lineage>
</organism>
<sequence>MLKVATYGFVENEIAYYRHREPVAEMARQGLIEYRSSPNMAVPETDKSEENRRMIEEHAEWADVLFTERYVTADEGRTIERLRHTGLPWVLDIDDHVLSVEESNPTYDAYRRKSPGEIGDARIIEDVSEVKDGELCFQHENGKLAAVAKPKDYRFGLTYTQVMAADAIIVPSMTMRGEYWSMRRAEHEDDHIHCVPYS</sequence>
<feature type="non-terminal residue" evidence="1">
    <location>
        <position position="198"/>
    </location>
</feature>
<reference evidence="1" key="1">
    <citation type="journal article" date="2015" name="Nature">
        <title>Complex archaea that bridge the gap between prokaryotes and eukaryotes.</title>
        <authorList>
            <person name="Spang A."/>
            <person name="Saw J.H."/>
            <person name="Jorgensen S.L."/>
            <person name="Zaremba-Niedzwiedzka K."/>
            <person name="Martijn J."/>
            <person name="Lind A.E."/>
            <person name="van Eijk R."/>
            <person name="Schleper C."/>
            <person name="Guy L."/>
            <person name="Ettema T.J."/>
        </authorList>
    </citation>
    <scope>NUCLEOTIDE SEQUENCE</scope>
</reference>
<dbReference type="AlphaFoldDB" id="A0A0F8X9A9"/>